<proteinExistence type="predicted"/>
<dbReference type="EMBL" id="CACRXK020009389">
    <property type="protein sequence ID" value="CAB4017071.1"/>
    <property type="molecule type" value="Genomic_DNA"/>
</dbReference>
<feature type="non-terminal residue" evidence="3">
    <location>
        <position position="1"/>
    </location>
</feature>
<reference evidence="3" key="1">
    <citation type="submission" date="2020-04" db="EMBL/GenBank/DDBJ databases">
        <authorList>
            <person name="Alioto T."/>
            <person name="Alioto T."/>
            <person name="Gomez Garrido J."/>
        </authorList>
    </citation>
    <scope>NUCLEOTIDE SEQUENCE</scope>
    <source>
        <strain evidence="3">A484AB</strain>
    </source>
</reference>
<dbReference type="PANTHER" id="PTHR47331">
    <property type="entry name" value="PHD-TYPE DOMAIN-CONTAINING PROTEIN"/>
    <property type="match status" value="1"/>
</dbReference>
<dbReference type="InterPro" id="IPR040676">
    <property type="entry name" value="DUF5641"/>
</dbReference>
<dbReference type="Proteomes" id="UP001152795">
    <property type="component" value="Unassembled WGS sequence"/>
</dbReference>
<dbReference type="OrthoDB" id="5988976at2759"/>
<feature type="region of interest" description="Disordered" evidence="1">
    <location>
        <begin position="105"/>
        <end position="131"/>
    </location>
</feature>
<name>A0A6S7JKA7_PARCT</name>
<feature type="domain" description="DUF5641" evidence="2">
    <location>
        <begin position="4"/>
        <end position="90"/>
    </location>
</feature>
<comment type="caution">
    <text evidence="3">The sequence shown here is derived from an EMBL/GenBank/DDBJ whole genome shotgun (WGS) entry which is preliminary data.</text>
</comment>
<dbReference type="AlphaFoldDB" id="A0A6S7JKA7"/>
<dbReference type="Pfam" id="PF18701">
    <property type="entry name" value="DUF5641"/>
    <property type="match status" value="1"/>
</dbReference>
<accession>A0A6S7JKA7</accession>
<keyword evidence="4" id="KW-1185">Reference proteome</keyword>
<evidence type="ECO:0000313" key="3">
    <source>
        <dbReference type="EMBL" id="CAB4017071.1"/>
    </source>
</evidence>
<evidence type="ECO:0000313" key="4">
    <source>
        <dbReference type="Proteomes" id="UP001152795"/>
    </source>
</evidence>
<evidence type="ECO:0000256" key="1">
    <source>
        <dbReference type="SAM" id="MobiDB-lite"/>
    </source>
</evidence>
<evidence type="ECO:0000259" key="2">
    <source>
        <dbReference type="Pfam" id="PF18701"/>
    </source>
</evidence>
<sequence length="131" mass="14328">HLLEQVTKQWRREYLTNLREQASVKSKANGSGSSISKGNVVIVKNETTPRAFWRLARVEQLLPGKDGKIRSAVIKLGGGSASTTRRLIELLVPIEVKSSQPEIVSNKDEAVAEKDAAGDETAEGRSRSGCW</sequence>
<protein>
    <recommendedName>
        <fullName evidence="2">DUF5641 domain-containing protein</fullName>
    </recommendedName>
</protein>
<gene>
    <name evidence="3" type="ORF">PACLA_8A021650</name>
</gene>
<organism evidence="3 4">
    <name type="scientific">Paramuricea clavata</name>
    <name type="common">Red gorgonian</name>
    <name type="synonym">Violescent sea-whip</name>
    <dbReference type="NCBI Taxonomy" id="317549"/>
    <lineage>
        <taxon>Eukaryota</taxon>
        <taxon>Metazoa</taxon>
        <taxon>Cnidaria</taxon>
        <taxon>Anthozoa</taxon>
        <taxon>Octocorallia</taxon>
        <taxon>Malacalcyonacea</taxon>
        <taxon>Plexauridae</taxon>
        <taxon>Paramuricea</taxon>
    </lineage>
</organism>
<dbReference type="PANTHER" id="PTHR47331:SF1">
    <property type="entry name" value="GAG-LIKE PROTEIN"/>
    <property type="match status" value="1"/>
</dbReference>